<gene>
    <name evidence="12" type="ORF">CspeluHIS016_0114150</name>
</gene>
<evidence type="ECO:0000313" key="12">
    <source>
        <dbReference type="EMBL" id="GMK54829.1"/>
    </source>
</evidence>
<evidence type="ECO:0000256" key="11">
    <source>
        <dbReference type="SAM" id="Phobius"/>
    </source>
</evidence>
<evidence type="ECO:0000256" key="7">
    <source>
        <dbReference type="ARBA" id="ARBA00023004"/>
    </source>
</evidence>
<keyword evidence="11" id="KW-1133">Transmembrane helix</keyword>
<dbReference type="GO" id="GO:0005506">
    <property type="term" value="F:iron ion binding"/>
    <property type="evidence" value="ECO:0007669"/>
    <property type="project" value="InterPro"/>
</dbReference>
<sequence>MASKLSSFDLNNIQLGFNSQTLAIVGLALLAISVAQYLRYARGQIHLPGPTPLPIFGNLLQLDDDAAQTYYKWSKKYGAVYKVTLGEREVVIVNTAEAAKYLFGDLGNIYISRPMFHNFHNVVSSSAGFTIGSSPWDDSCKRKRRAAATALNRTAVQTYVPIIDRETLALIEDIYRDCGKGAKEINPYSYLQRLALNVSLVVNYGARLHGIADSMFEEIIEVETTVANFRSLSNDMADYVPLLRYLPTSKGTIDVAEDARKRRDKYMKKMLDDLKARVANGTDIPCIMGNILKDPEAQLTELELSSICLSMVSAGLDTLANTFIWSVGYLAKHPEIQEKAYNAINEVYHGAVPDSNEEVVEYITALHKECSRYFSVLKLALPRATIGDSEWRGVTIPDGTTVFLNAWAIHHDAERYGDFETFRPERFMDKSEANQQAHYSFGAGRRMCAGVHLANRELYVAFCKLIYFFKLEVGSVDYDINPATACANPRGLSSQPHQFKIKFIPRDADTIEDWIAEEKNRAELKLAASMTNKQESK</sequence>
<evidence type="ECO:0000256" key="3">
    <source>
        <dbReference type="ARBA" id="ARBA00010617"/>
    </source>
</evidence>
<feature type="transmembrane region" description="Helical" evidence="11">
    <location>
        <begin position="20"/>
        <end position="38"/>
    </location>
</feature>
<dbReference type="InterPro" id="IPR050364">
    <property type="entry name" value="Cytochrome_P450_fung"/>
</dbReference>
<dbReference type="Pfam" id="PF00067">
    <property type="entry name" value="p450"/>
    <property type="match status" value="1"/>
</dbReference>
<evidence type="ECO:0000256" key="5">
    <source>
        <dbReference type="ARBA" id="ARBA00022723"/>
    </source>
</evidence>
<keyword evidence="7 9" id="KW-0408">Iron</keyword>
<evidence type="ECO:0000256" key="9">
    <source>
        <dbReference type="PIRSR" id="PIRSR602401-1"/>
    </source>
</evidence>
<dbReference type="GO" id="GO:0016705">
    <property type="term" value="F:oxidoreductase activity, acting on paired donors, with incorporation or reduction of molecular oxygen"/>
    <property type="evidence" value="ECO:0007669"/>
    <property type="project" value="InterPro"/>
</dbReference>
<keyword evidence="11" id="KW-0472">Membrane</keyword>
<feature type="binding site" description="axial binding residue" evidence="9">
    <location>
        <position position="448"/>
    </location>
    <ligand>
        <name>heme</name>
        <dbReference type="ChEBI" id="CHEBI:30413"/>
    </ligand>
    <ligandPart>
        <name>Fe</name>
        <dbReference type="ChEBI" id="CHEBI:18248"/>
    </ligandPart>
</feature>
<reference evidence="12" key="1">
    <citation type="journal article" date="2023" name="BMC Genomics">
        <title>Chromosome-level genome assemblies of Cutaneotrichosporon spp. (Trichosporonales, Basidiomycota) reveal imbalanced evolution between nucleotide sequences and chromosome synteny.</title>
        <authorList>
            <person name="Kobayashi Y."/>
            <person name="Kayamori A."/>
            <person name="Aoki K."/>
            <person name="Shiwa Y."/>
            <person name="Matsutani M."/>
            <person name="Fujita N."/>
            <person name="Sugita T."/>
            <person name="Iwasaki W."/>
            <person name="Tanaka N."/>
            <person name="Takashima M."/>
        </authorList>
    </citation>
    <scope>NUCLEOTIDE SEQUENCE</scope>
    <source>
        <strain evidence="12">HIS016</strain>
    </source>
</reference>
<keyword evidence="6 10" id="KW-0560">Oxidoreductase</keyword>
<dbReference type="GO" id="GO:0020037">
    <property type="term" value="F:heme binding"/>
    <property type="evidence" value="ECO:0007669"/>
    <property type="project" value="InterPro"/>
</dbReference>
<evidence type="ECO:0000256" key="1">
    <source>
        <dbReference type="ARBA" id="ARBA00001971"/>
    </source>
</evidence>
<keyword evidence="4 9" id="KW-0349">Heme</keyword>
<comment type="cofactor">
    <cofactor evidence="1 9">
        <name>heme</name>
        <dbReference type="ChEBI" id="CHEBI:30413"/>
    </cofactor>
</comment>
<evidence type="ECO:0000313" key="13">
    <source>
        <dbReference type="Proteomes" id="UP001222932"/>
    </source>
</evidence>
<name>A0AAD3TQK5_9TREE</name>
<dbReference type="Gene3D" id="1.10.630.10">
    <property type="entry name" value="Cytochrome P450"/>
    <property type="match status" value="1"/>
</dbReference>
<dbReference type="Proteomes" id="UP001222932">
    <property type="component" value="Unassembled WGS sequence"/>
</dbReference>
<comment type="pathway">
    <text evidence="2">Secondary metabolite biosynthesis.</text>
</comment>
<proteinExistence type="inferred from homology"/>
<keyword evidence="5 9" id="KW-0479">Metal-binding</keyword>
<keyword evidence="11" id="KW-0812">Transmembrane</keyword>
<dbReference type="InterPro" id="IPR002401">
    <property type="entry name" value="Cyt_P450_E_grp-I"/>
</dbReference>
<comment type="caution">
    <text evidence="12">The sequence shown here is derived from an EMBL/GenBank/DDBJ whole genome shotgun (WGS) entry which is preliminary data.</text>
</comment>
<comment type="similarity">
    <text evidence="3 10">Belongs to the cytochrome P450 family.</text>
</comment>
<reference evidence="12" key="2">
    <citation type="submission" date="2023-06" db="EMBL/GenBank/DDBJ databases">
        <authorList>
            <person name="Kobayashi Y."/>
            <person name="Kayamori A."/>
            <person name="Aoki K."/>
            <person name="Shiwa Y."/>
            <person name="Fujita N."/>
            <person name="Sugita T."/>
            <person name="Iwasaki W."/>
            <person name="Tanaka N."/>
            <person name="Takashima M."/>
        </authorList>
    </citation>
    <scope>NUCLEOTIDE SEQUENCE</scope>
    <source>
        <strain evidence="12">HIS016</strain>
    </source>
</reference>
<dbReference type="PRINTS" id="PR00463">
    <property type="entry name" value="EP450I"/>
</dbReference>
<evidence type="ECO:0000256" key="6">
    <source>
        <dbReference type="ARBA" id="ARBA00023002"/>
    </source>
</evidence>
<evidence type="ECO:0000256" key="8">
    <source>
        <dbReference type="ARBA" id="ARBA00023033"/>
    </source>
</evidence>
<keyword evidence="8 10" id="KW-0503">Monooxygenase</keyword>
<dbReference type="GO" id="GO:0004497">
    <property type="term" value="F:monooxygenase activity"/>
    <property type="evidence" value="ECO:0007669"/>
    <property type="project" value="UniProtKB-KW"/>
</dbReference>
<dbReference type="AlphaFoldDB" id="A0AAD3TQK5"/>
<accession>A0AAD3TQK5</accession>
<protein>
    <submittedName>
        <fullName evidence="12">Uncharacterized protein</fullName>
    </submittedName>
</protein>
<dbReference type="SUPFAM" id="SSF48264">
    <property type="entry name" value="Cytochrome P450"/>
    <property type="match status" value="1"/>
</dbReference>
<dbReference type="PROSITE" id="PS00086">
    <property type="entry name" value="CYTOCHROME_P450"/>
    <property type="match status" value="1"/>
</dbReference>
<organism evidence="12 13">
    <name type="scientific">Cutaneotrichosporon spelunceum</name>
    <dbReference type="NCBI Taxonomy" id="1672016"/>
    <lineage>
        <taxon>Eukaryota</taxon>
        <taxon>Fungi</taxon>
        <taxon>Dikarya</taxon>
        <taxon>Basidiomycota</taxon>
        <taxon>Agaricomycotina</taxon>
        <taxon>Tremellomycetes</taxon>
        <taxon>Trichosporonales</taxon>
        <taxon>Trichosporonaceae</taxon>
        <taxon>Cutaneotrichosporon</taxon>
    </lineage>
</organism>
<dbReference type="PRINTS" id="PR00385">
    <property type="entry name" value="P450"/>
</dbReference>
<evidence type="ECO:0000256" key="4">
    <source>
        <dbReference type="ARBA" id="ARBA00022617"/>
    </source>
</evidence>
<dbReference type="InterPro" id="IPR017972">
    <property type="entry name" value="Cyt_P450_CS"/>
</dbReference>
<evidence type="ECO:0000256" key="10">
    <source>
        <dbReference type="RuleBase" id="RU000461"/>
    </source>
</evidence>
<dbReference type="PANTHER" id="PTHR46300">
    <property type="entry name" value="P450, PUTATIVE (EUROFUNG)-RELATED-RELATED"/>
    <property type="match status" value="1"/>
</dbReference>
<dbReference type="InterPro" id="IPR001128">
    <property type="entry name" value="Cyt_P450"/>
</dbReference>
<keyword evidence="13" id="KW-1185">Reference proteome</keyword>
<dbReference type="InterPro" id="IPR036396">
    <property type="entry name" value="Cyt_P450_sf"/>
</dbReference>
<dbReference type="PANTHER" id="PTHR46300:SF9">
    <property type="entry name" value="P450, PUTATIVE-RELATED"/>
    <property type="match status" value="1"/>
</dbReference>
<evidence type="ECO:0000256" key="2">
    <source>
        <dbReference type="ARBA" id="ARBA00005179"/>
    </source>
</evidence>
<dbReference type="EMBL" id="BTCM01000001">
    <property type="protein sequence ID" value="GMK54829.1"/>
    <property type="molecule type" value="Genomic_DNA"/>
</dbReference>